<proteinExistence type="predicted"/>
<evidence type="ECO:0000256" key="1">
    <source>
        <dbReference type="SAM" id="MobiDB-lite"/>
    </source>
</evidence>
<feature type="region of interest" description="Disordered" evidence="1">
    <location>
        <begin position="117"/>
        <end position="162"/>
    </location>
</feature>
<feature type="transmembrane region" description="Helical" evidence="2">
    <location>
        <begin position="171"/>
        <end position="193"/>
    </location>
</feature>
<evidence type="ECO:0000313" key="3">
    <source>
        <dbReference type="EMBL" id="SFA97183.1"/>
    </source>
</evidence>
<keyword evidence="2" id="KW-0472">Membrane</keyword>
<feature type="compositionally biased region" description="Pro residues" evidence="1">
    <location>
        <begin position="128"/>
        <end position="150"/>
    </location>
</feature>
<dbReference type="AlphaFoldDB" id="A0A1I0XB88"/>
<organism evidence="3 4">
    <name type="scientific">Amycolatopsis marina</name>
    <dbReference type="NCBI Taxonomy" id="490629"/>
    <lineage>
        <taxon>Bacteria</taxon>
        <taxon>Bacillati</taxon>
        <taxon>Actinomycetota</taxon>
        <taxon>Actinomycetes</taxon>
        <taxon>Pseudonocardiales</taxon>
        <taxon>Pseudonocardiaceae</taxon>
        <taxon>Amycolatopsis</taxon>
    </lineage>
</organism>
<keyword evidence="2" id="KW-1133">Transmembrane helix</keyword>
<accession>A0A1I0XB88</accession>
<dbReference type="EMBL" id="FOKG01000003">
    <property type="protein sequence ID" value="SFA97183.1"/>
    <property type="molecule type" value="Genomic_DNA"/>
</dbReference>
<keyword evidence="4" id="KW-1185">Reference proteome</keyword>
<reference evidence="4" key="1">
    <citation type="submission" date="2016-10" db="EMBL/GenBank/DDBJ databases">
        <authorList>
            <person name="Varghese N."/>
            <person name="Submissions S."/>
        </authorList>
    </citation>
    <scope>NUCLEOTIDE SEQUENCE [LARGE SCALE GENOMIC DNA]</scope>
    <source>
        <strain evidence="4">CGMCC 4.3568</strain>
    </source>
</reference>
<feature type="compositionally biased region" description="Pro residues" evidence="1">
    <location>
        <begin position="64"/>
        <end position="80"/>
    </location>
</feature>
<feature type="compositionally biased region" description="Basic and acidic residues" evidence="1">
    <location>
        <begin position="36"/>
        <end position="46"/>
    </location>
</feature>
<sequence>MSTWRTSASFWVVVGDGRARWAATDRACAGIMGHVAERNGDQRPGPDEQQDGEQPPGTAIEPAYPAPPAHPAQPTPPIQPPGQYAQQPAADLDAEQLRQFQQFQQFQDFLRYNEAQRQAGGDMVPQPTQQPAPPYPQGGPPAPPGPPPQLVPVAPQEPPRRRKVPRWLRRLAAKLLGWVIVLVILGLAANWAYDRIFGVENEDLPASMTGGGTYKTNDLLSDLPYEAVRQVYDAIAQEDPSTGEPPVAQACGRFAEAVQQRFAVNLGYADCKQAVLALHTDVTDINDYAESIPSSVSEPVSSETIRIDSCDFDIAGGPALGVFTVSQVELGQWLITGHEPGPRTCPAPTSTSR</sequence>
<protein>
    <submittedName>
        <fullName evidence="3">Uncharacterized protein</fullName>
    </submittedName>
</protein>
<gene>
    <name evidence="3" type="ORF">SAMN05216266_1035</name>
</gene>
<evidence type="ECO:0000256" key="2">
    <source>
        <dbReference type="SAM" id="Phobius"/>
    </source>
</evidence>
<feature type="region of interest" description="Disordered" evidence="1">
    <location>
        <begin position="36"/>
        <end position="89"/>
    </location>
</feature>
<dbReference type="STRING" id="490629.SAMN05216266_1035"/>
<dbReference type="Proteomes" id="UP000243799">
    <property type="component" value="Unassembled WGS sequence"/>
</dbReference>
<name>A0A1I0XB88_9PSEU</name>
<evidence type="ECO:0000313" key="4">
    <source>
        <dbReference type="Proteomes" id="UP000243799"/>
    </source>
</evidence>
<keyword evidence="2" id="KW-0812">Transmembrane</keyword>